<name>A0A2N3HVJ6_9BACT</name>
<dbReference type="EMBL" id="MVDD01000010">
    <property type="protein sequence ID" value="PKQ62079.1"/>
    <property type="molecule type" value="Genomic_DNA"/>
</dbReference>
<evidence type="ECO:0000313" key="1">
    <source>
        <dbReference type="EMBL" id="PKQ62079.1"/>
    </source>
</evidence>
<evidence type="ECO:0000313" key="2">
    <source>
        <dbReference type="Proteomes" id="UP000233535"/>
    </source>
</evidence>
<dbReference type="Proteomes" id="UP000233535">
    <property type="component" value="Unassembled WGS sequence"/>
</dbReference>
<accession>A0A2N3HVJ6</accession>
<comment type="caution">
    <text evidence="1">The sequence shown here is derived from an EMBL/GenBank/DDBJ whole genome shotgun (WGS) entry which is preliminary data.</text>
</comment>
<reference evidence="1 2" key="1">
    <citation type="journal article" date="2017" name="Front. Microbiol.">
        <title>Labilibaculum manganireducens gen. nov., sp. nov. and Labilibaculum filiforme sp. nov., Novel Bacteroidetes Isolated from Subsurface Sediments of the Baltic Sea.</title>
        <authorList>
            <person name="Vandieken V."/>
            <person name="Marshall I.P."/>
            <person name="Niemann H."/>
            <person name="Engelen B."/>
            <person name="Cypionka H."/>
        </authorList>
    </citation>
    <scope>NUCLEOTIDE SEQUENCE [LARGE SCALE GENOMIC DNA]</scope>
    <source>
        <strain evidence="1 2">59.16B</strain>
    </source>
</reference>
<proteinExistence type="predicted"/>
<sequence length="64" mass="7864">MNVFREIKSSCLSCKAKIENNYELYLNKRSKPANNIFLQDYHYNLKFKERPQSTLKNRFILFWE</sequence>
<protein>
    <submittedName>
        <fullName evidence="1">Uncharacterized protein</fullName>
    </submittedName>
</protein>
<organism evidence="1 2">
    <name type="scientific">Labilibaculum filiforme</name>
    <dbReference type="NCBI Taxonomy" id="1940526"/>
    <lineage>
        <taxon>Bacteria</taxon>
        <taxon>Pseudomonadati</taxon>
        <taxon>Bacteroidota</taxon>
        <taxon>Bacteroidia</taxon>
        <taxon>Marinilabiliales</taxon>
        <taxon>Marinifilaceae</taxon>
        <taxon>Labilibaculum</taxon>
    </lineage>
</organism>
<dbReference type="AlphaFoldDB" id="A0A2N3HVJ6"/>
<keyword evidence="2" id="KW-1185">Reference proteome</keyword>
<gene>
    <name evidence="1" type="ORF">BZG02_14205</name>
</gene>